<sequence>MQKKMIKRGLTLAAMAMSLAGIANAQQTTANKVVADKIIAQVGDDIVLQSDIQEGVNQYKSNPEFTDLPPDLDCHILKTQVMMKALAIQAKRDSLPFSDDEVAQAFQSKIQMYLQQFGSRERLEQAAGKTIEQMRQEWTPDLKQTLLAQKMQRSIAQNVTITPIEVEAYYNQIPKDSLKFYESQFEASQIIIYPKPNQDVIDYIKNELEDWKKQVEDKKANFAALAKLYSDEPAAKQTGGQLSINRQDDKGRIDPDFMNAAFRLREGQISPVIKSQMGYHIIQMVSRAGNDAIVRHIIKIPPVTDEEIQIVQKRMDSIRDLLSSGKMDFSEAFNRYNEDKDAKYNAGAIYGYDGYSPVTSFTIDQLHDKDLVKLLPNMKVGDFSDPQVFTDQTGRQGVRIVYLRVRTEPHRENIKDDYDKVAQRALAVKKQEALDDWLNKHMKDFYIQIDPSFAHCPELAQWMKSTNEKVEHYSSMELKNQ</sequence>
<organism evidence="6 7">
    <name type="scientific">Arachidicoccus ginsenosidivorans</name>
    <dbReference type="NCBI Taxonomy" id="496057"/>
    <lineage>
        <taxon>Bacteria</taxon>
        <taxon>Pseudomonadati</taxon>
        <taxon>Bacteroidota</taxon>
        <taxon>Chitinophagia</taxon>
        <taxon>Chitinophagales</taxon>
        <taxon>Chitinophagaceae</taxon>
        <taxon>Arachidicoccus</taxon>
    </lineage>
</organism>
<dbReference type="SUPFAM" id="SSF109998">
    <property type="entry name" value="Triger factor/SurA peptide-binding domain-like"/>
    <property type="match status" value="1"/>
</dbReference>
<keyword evidence="3" id="KW-0175">Coiled coil</keyword>
<accession>A0A5B8VJT9</accession>
<evidence type="ECO:0000256" key="1">
    <source>
        <dbReference type="ARBA" id="ARBA00022729"/>
    </source>
</evidence>
<dbReference type="GO" id="GO:0003755">
    <property type="term" value="F:peptidyl-prolyl cis-trans isomerase activity"/>
    <property type="evidence" value="ECO:0007669"/>
    <property type="project" value="UniProtKB-KW"/>
</dbReference>
<dbReference type="RefSeq" id="WP_146780831.1">
    <property type="nucleotide sequence ID" value="NZ_CP042434.1"/>
</dbReference>
<dbReference type="Gene3D" id="3.10.50.40">
    <property type="match status" value="2"/>
</dbReference>
<dbReference type="Pfam" id="PF00639">
    <property type="entry name" value="Rotamase"/>
    <property type="match status" value="1"/>
</dbReference>
<name>A0A5B8VJT9_9BACT</name>
<proteinExistence type="predicted"/>
<dbReference type="InterPro" id="IPR027304">
    <property type="entry name" value="Trigger_fact/SurA_dom_sf"/>
</dbReference>
<evidence type="ECO:0000256" key="4">
    <source>
        <dbReference type="SAM" id="SignalP"/>
    </source>
</evidence>
<dbReference type="AlphaFoldDB" id="A0A5B8VJT9"/>
<gene>
    <name evidence="6" type="ORF">FSB73_07005</name>
</gene>
<dbReference type="InterPro" id="IPR000297">
    <property type="entry name" value="PPIase_PpiC"/>
</dbReference>
<dbReference type="PANTHER" id="PTHR47637:SF1">
    <property type="entry name" value="CHAPERONE SURA"/>
    <property type="match status" value="1"/>
</dbReference>
<feature type="chain" id="PRO_5022921064" evidence="4">
    <location>
        <begin position="26"/>
        <end position="481"/>
    </location>
</feature>
<keyword evidence="1 4" id="KW-0732">Signal</keyword>
<dbReference type="SUPFAM" id="SSF54534">
    <property type="entry name" value="FKBP-like"/>
    <property type="match status" value="2"/>
</dbReference>
<dbReference type="InterPro" id="IPR046357">
    <property type="entry name" value="PPIase_dom_sf"/>
</dbReference>
<keyword evidence="2 6" id="KW-0413">Isomerase</keyword>
<evidence type="ECO:0000313" key="6">
    <source>
        <dbReference type="EMBL" id="QEC71453.1"/>
    </source>
</evidence>
<dbReference type="KEGG" id="agi:FSB73_07005"/>
<dbReference type="InterPro" id="IPR050280">
    <property type="entry name" value="OMP_Chaperone_SurA"/>
</dbReference>
<dbReference type="Gene3D" id="1.10.4030.10">
    <property type="entry name" value="Porin chaperone SurA, peptide-binding domain"/>
    <property type="match status" value="1"/>
</dbReference>
<evidence type="ECO:0000313" key="7">
    <source>
        <dbReference type="Proteomes" id="UP000321291"/>
    </source>
</evidence>
<keyword evidence="2" id="KW-0697">Rotamase</keyword>
<dbReference type="OrthoDB" id="14196at2"/>
<dbReference type="PANTHER" id="PTHR47637">
    <property type="entry name" value="CHAPERONE SURA"/>
    <property type="match status" value="1"/>
</dbReference>
<feature type="domain" description="PpiC" evidence="5">
    <location>
        <begin position="182"/>
        <end position="286"/>
    </location>
</feature>
<keyword evidence="7" id="KW-1185">Reference proteome</keyword>
<dbReference type="PROSITE" id="PS50198">
    <property type="entry name" value="PPIC_PPIASE_2"/>
    <property type="match status" value="1"/>
</dbReference>
<reference evidence="6 7" key="1">
    <citation type="journal article" date="2017" name="Int. J. Syst. Evol. Microbiol.">
        <title>Arachidicoccus ginsenosidivorans sp. nov., with ginsenoside-converting activity isolated from ginseng cultivating soil.</title>
        <authorList>
            <person name="Siddiqi M.Z."/>
            <person name="Aslam Z."/>
            <person name="Im W.T."/>
        </authorList>
    </citation>
    <scope>NUCLEOTIDE SEQUENCE [LARGE SCALE GENOMIC DNA]</scope>
    <source>
        <strain evidence="6 7">Gsoil 809</strain>
    </source>
</reference>
<protein>
    <submittedName>
        <fullName evidence="6">Peptidylprolyl isomerase</fullName>
    </submittedName>
</protein>
<evidence type="ECO:0000256" key="3">
    <source>
        <dbReference type="SAM" id="Coils"/>
    </source>
</evidence>
<feature type="signal peptide" evidence="4">
    <location>
        <begin position="1"/>
        <end position="25"/>
    </location>
</feature>
<dbReference type="EMBL" id="CP042434">
    <property type="protein sequence ID" value="QEC71453.1"/>
    <property type="molecule type" value="Genomic_DNA"/>
</dbReference>
<dbReference type="Proteomes" id="UP000321291">
    <property type="component" value="Chromosome"/>
</dbReference>
<evidence type="ECO:0000259" key="5">
    <source>
        <dbReference type="PROSITE" id="PS50198"/>
    </source>
</evidence>
<evidence type="ECO:0000256" key="2">
    <source>
        <dbReference type="PROSITE-ProRule" id="PRU00278"/>
    </source>
</evidence>
<feature type="coiled-coil region" evidence="3">
    <location>
        <begin position="201"/>
        <end position="228"/>
    </location>
</feature>